<dbReference type="Proteomes" id="UP000514509">
    <property type="component" value="Chromosome"/>
</dbReference>
<sequence>MKVSASDKVYQDIREKLQATFRKYSYIPEVSDCDKACQEIKEEGNSKDEQTQYLLDTVMCLLQSVPNSPFVEELFNNF</sequence>
<gene>
    <name evidence="1" type="ORF">HUW48_04310</name>
</gene>
<name>A0A7L7L3F1_9BACT</name>
<reference evidence="1 2" key="1">
    <citation type="submission" date="2020-06" db="EMBL/GenBank/DDBJ databases">
        <authorList>
            <person name="Hwang Y.J."/>
        </authorList>
    </citation>
    <scope>NUCLEOTIDE SEQUENCE [LARGE SCALE GENOMIC DNA]</scope>
    <source>
        <strain evidence="1 2">KUDC8001</strain>
    </source>
</reference>
<organism evidence="1 2">
    <name type="scientific">Adhaeribacter radiodurans</name>
    <dbReference type="NCBI Taxonomy" id="2745197"/>
    <lineage>
        <taxon>Bacteria</taxon>
        <taxon>Pseudomonadati</taxon>
        <taxon>Bacteroidota</taxon>
        <taxon>Cytophagia</taxon>
        <taxon>Cytophagales</taxon>
        <taxon>Hymenobacteraceae</taxon>
        <taxon>Adhaeribacter</taxon>
    </lineage>
</organism>
<dbReference type="EMBL" id="CP055153">
    <property type="protein sequence ID" value="QMU27303.1"/>
    <property type="molecule type" value="Genomic_DNA"/>
</dbReference>
<reference evidence="1 2" key="2">
    <citation type="submission" date="2020-08" db="EMBL/GenBank/DDBJ databases">
        <title>Adhaeribacter dokdonensis sp. nov., isolated from the rhizosphere of Elymus tsukushiensis, a plant native to the Dokdo Islands, Republic of Korea.</title>
        <authorList>
            <person name="Ghim S.Y."/>
        </authorList>
    </citation>
    <scope>NUCLEOTIDE SEQUENCE [LARGE SCALE GENOMIC DNA]</scope>
    <source>
        <strain evidence="1 2">KUDC8001</strain>
    </source>
</reference>
<evidence type="ECO:0000313" key="2">
    <source>
        <dbReference type="Proteomes" id="UP000514509"/>
    </source>
</evidence>
<keyword evidence="2" id="KW-1185">Reference proteome</keyword>
<evidence type="ECO:0000313" key="1">
    <source>
        <dbReference type="EMBL" id="QMU27303.1"/>
    </source>
</evidence>
<proteinExistence type="predicted"/>
<protein>
    <submittedName>
        <fullName evidence="1">Uncharacterized protein</fullName>
    </submittedName>
</protein>
<dbReference type="AlphaFoldDB" id="A0A7L7L3F1"/>
<accession>A0A7L7L3F1</accession>
<dbReference type="KEGG" id="add:HUW48_04310"/>
<dbReference type="RefSeq" id="WP_182414499.1">
    <property type="nucleotide sequence ID" value="NZ_CP055153.1"/>
</dbReference>